<evidence type="ECO:0000313" key="2">
    <source>
        <dbReference type="EMBL" id="TQI94488.1"/>
    </source>
</evidence>
<proteinExistence type="predicted"/>
<keyword evidence="3" id="KW-1185">Reference proteome</keyword>
<feature type="region of interest" description="Disordered" evidence="1">
    <location>
        <begin position="1"/>
        <end position="48"/>
    </location>
</feature>
<protein>
    <submittedName>
        <fullName evidence="2">Uncharacterized protein</fullName>
    </submittedName>
</protein>
<evidence type="ECO:0000256" key="1">
    <source>
        <dbReference type="SAM" id="MobiDB-lite"/>
    </source>
</evidence>
<sequence>MQRLEPELQSTSKHATVTPTPTEMKSTNPRDARNEYLKDRSLPGYNLVPPVPEAIEARPPSDDWYDGFRVRGGDWPASAAGIRRASIAATAITQRTTS</sequence>
<dbReference type="Proteomes" id="UP000320876">
    <property type="component" value="Unassembled WGS sequence"/>
</dbReference>
<accession>A0A542CUI9</accession>
<reference evidence="2 3" key="1">
    <citation type="submission" date="2019-06" db="EMBL/GenBank/DDBJ databases">
        <title>Sequencing the genomes of 1000 actinobacteria strains.</title>
        <authorList>
            <person name="Klenk H.-P."/>
        </authorList>
    </citation>
    <scope>NUCLEOTIDE SEQUENCE [LARGE SCALE GENOMIC DNA]</scope>
    <source>
        <strain evidence="2 3">DSM 45679</strain>
    </source>
</reference>
<dbReference type="EMBL" id="VFML01000002">
    <property type="protein sequence ID" value="TQI94488.1"/>
    <property type="molecule type" value="Genomic_DNA"/>
</dbReference>
<comment type="caution">
    <text evidence="2">The sequence shown here is derived from an EMBL/GenBank/DDBJ whole genome shotgun (WGS) entry which is preliminary data.</text>
</comment>
<gene>
    <name evidence="2" type="ORF">FB471_6653</name>
</gene>
<feature type="compositionally biased region" description="Polar residues" evidence="1">
    <location>
        <begin position="8"/>
        <end position="27"/>
    </location>
</feature>
<evidence type="ECO:0000313" key="3">
    <source>
        <dbReference type="Proteomes" id="UP000320876"/>
    </source>
</evidence>
<feature type="compositionally biased region" description="Basic and acidic residues" evidence="1">
    <location>
        <begin position="28"/>
        <end position="41"/>
    </location>
</feature>
<organism evidence="2 3">
    <name type="scientific">Amycolatopsis cihanbeyliensis</name>
    <dbReference type="NCBI Taxonomy" id="1128664"/>
    <lineage>
        <taxon>Bacteria</taxon>
        <taxon>Bacillati</taxon>
        <taxon>Actinomycetota</taxon>
        <taxon>Actinomycetes</taxon>
        <taxon>Pseudonocardiales</taxon>
        <taxon>Pseudonocardiaceae</taxon>
        <taxon>Amycolatopsis</taxon>
    </lineage>
</organism>
<dbReference type="AlphaFoldDB" id="A0A542CUI9"/>
<name>A0A542CUI9_AMYCI</name>